<feature type="region of interest" description="Disordered" evidence="6">
    <location>
        <begin position="1"/>
        <end position="66"/>
    </location>
</feature>
<dbReference type="AlphaFoldDB" id="S8AXB6"/>
<evidence type="ECO:0000259" key="12">
    <source>
        <dbReference type="Pfam" id="PF17407"/>
    </source>
</evidence>
<reference evidence="13 14" key="1">
    <citation type="journal article" date="2013" name="PLoS ONE">
        <title>Genomic and secretomic analyses reveal unique features of the lignocellulolytic enzyme system of Penicillium decumbens.</title>
        <authorList>
            <person name="Liu G."/>
            <person name="Zhang L."/>
            <person name="Wei X."/>
            <person name="Zou G."/>
            <person name="Qin Y."/>
            <person name="Ma L."/>
            <person name="Li J."/>
            <person name="Zheng H."/>
            <person name="Wang S."/>
            <person name="Wang C."/>
            <person name="Xun L."/>
            <person name="Zhao G.-P."/>
            <person name="Zhou Z."/>
            <person name="Qu Y."/>
        </authorList>
    </citation>
    <scope>NUCLEOTIDE SEQUENCE [LARGE SCALE GENOMIC DNA]</scope>
    <source>
        <strain evidence="14">114-2 / CGMCC 5302</strain>
    </source>
</reference>
<evidence type="ECO:0000259" key="10">
    <source>
        <dbReference type="Pfam" id="PF17405"/>
    </source>
</evidence>
<proteinExistence type="inferred from homology"/>
<dbReference type="Gene3D" id="1.10.1410.10">
    <property type="match status" value="1"/>
</dbReference>
<name>S8AXB6_PENO1</name>
<dbReference type="EMBL" id="KB644409">
    <property type="protein sequence ID" value="EPS26567.1"/>
    <property type="molecule type" value="Genomic_DNA"/>
</dbReference>
<feature type="domain" description="Nrap protein" evidence="8">
    <location>
        <begin position="330"/>
        <end position="469"/>
    </location>
</feature>
<dbReference type="InterPro" id="IPR035368">
    <property type="entry name" value="Nrap_D3"/>
</dbReference>
<dbReference type="Pfam" id="PF17403">
    <property type="entry name" value="Nrap_D2"/>
    <property type="match status" value="1"/>
</dbReference>
<comment type="similarity">
    <text evidence="2 5">Belongs to the NRAP family.</text>
</comment>
<evidence type="ECO:0000313" key="14">
    <source>
        <dbReference type="Proteomes" id="UP000019376"/>
    </source>
</evidence>
<keyword evidence="14" id="KW-1185">Reference proteome</keyword>
<keyword evidence="4 5" id="KW-0539">Nucleus</keyword>
<dbReference type="Pfam" id="PF17407">
    <property type="entry name" value="Nrap_D6"/>
    <property type="match status" value="1"/>
</dbReference>
<evidence type="ECO:0000259" key="8">
    <source>
        <dbReference type="Pfam" id="PF17403"/>
    </source>
</evidence>
<feature type="domain" description="Nrap protein" evidence="9">
    <location>
        <begin position="496"/>
        <end position="618"/>
    </location>
</feature>
<feature type="compositionally biased region" description="Polar residues" evidence="6">
    <location>
        <begin position="17"/>
        <end position="44"/>
    </location>
</feature>
<evidence type="ECO:0000256" key="3">
    <source>
        <dbReference type="ARBA" id="ARBA00022884"/>
    </source>
</evidence>
<evidence type="ECO:0000313" key="13">
    <source>
        <dbReference type="EMBL" id="EPS26567.1"/>
    </source>
</evidence>
<dbReference type="GO" id="GO:0006409">
    <property type="term" value="P:tRNA export from nucleus"/>
    <property type="evidence" value="ECO:0007669"/>
    <property type="project" value="TreeGrafter"/>
</dbReference>
<sequence length="1125" mass="125897">MSAHAVKRRKLSPPPTEGSSASQARAFTSAATNNVNESSANTDTGPVRRNDHSAKPGSTQRAKDERTAELAMASGFYKSGFFKLQLDELVSGLKINYEKRIAKAQDTLHKVKSAIEGLSEIAPKSIAEAEKDLRTTSGIVVPWPEPRPSKDVKYTVSYAKPSNINVVGSVGLRTGAKTAEARPVDLAVTMPTSIFQEKDYVNYRYFHKRAYYIACIAAGIQETASDLGLEVKFNFQDGDSLRPLIVLEPRTSKDDKAPSHPQIRIMTAFDPHFFPVKQTLPMKNNVRQGPSADSKESGEPTPYYNASLRSEATVSLYHKYLYSAAQKSESFRDACILGRTWLQQRGFSTSFQKGGFGGFEWCALISLLFEGGGPTGQPILLRSYSSYQIFKATLQFLAGRDLTTPLILFASDVPVPDGGPVLFDGRRGLNLLYKMTPWSYAVLRQEATVTLKMLNESREDNFDKVFIVKVDEPALRFDRLLTFPKSFSGDTLRSLHDQKTLHQVLSRALGDRINLISLTSRSADAWPVKSKAPNKKACHDLTVGLMLNGENVGRTVDHGPAAEEKEEAASFRAFWGEKAELRRFKDGSIVESLVWSDQSDEDSIVHQILAHILQRHFKIEEDDFFLHGDEYDDMLYDEGDEVIAYSSAPFKSINEAFGELEQSLRSMEDVPLSIRHVAPASALLRYTALRIQGSSGDNEPADVVLQFESSSRWPDDFAAIQMTKAAFLIKIGDSLQEAGAASFCRVGMENESSKVLNTFYLDISHTSGFTFRLRIHHDREQTLLERQLKNKTISPREREEAAFALFSYKKTFVQQPRLTQALRSLCTRLPLLSPTIRLVKYWFTSHLFSAQISEELIELLTTRVFTQPYPWECPSSIMTGFLRTIYFLSRWDWQQEPFIVDLSGDLNPELTETIKTRFTAWRNIDPGMNTIALFVASDLDPEGVTWTQYESPSKVVAGRMTALAKAAVNLLRKEHDELDIADLFRTSLAPYDFVLYLRPKLLDGGANASSSSSKYKNLAEANSQSRAEKLAIIKSFVRDVQACYHQSMLLFHGDERCGVVTGLWNPQMLKPRAWNLKTAYSTAPAPSSESEKQDSVVINRSAILNEISRLGEGVIERIEVSDGKL</sequence>
<evidence type="ECO:0000259" key="9">
    <source>
        <dbReference type="Pfam" id="PF17404"/>
    </source>
</evidence>
<dbReference type="InterPro" id="IPR035369">
    <property type="entry name" value="Nrap_D4"/>
</dbReference>
<dbReference type="STRING" id="933388.S8AXB6"/>
<dbReference type="Gene3D" id="3.30.70.3030">
    <property type="match status" value="1"/>
</dbReference>
<dbReference type="Pfam" id="PF17405">
    <property type="entry name" value="Nrap_D4"/>
    <property type="match status" value="1"/>
</dbReference>
<dbReference type="OrthoDB" id="10251401at2759"/>
<dbReference type="PANTHER" id="PTHR17972:SF0">
    <property type="entry name" value="NUCLEOLAR PROTEIN 6"/>
    <property type="match status" value="1"/>
</dbReference>
<feature type="domain" description="Nrap protein" evidence="10">
    <location>
        <begin position="632"/>
        <end position="827"/>
    </location>
</feature>
<dbReference type="Proteomes" id="UP000019376">
    <property type="component" value="Unassembled WGS sequence"/>
</dbReference>
<dbReference type="GO" id="GO:0034456">
    <property type="term" value="C:UTP-C complex"/>
    <property type="evidence" value="ECO:0007669"/>
    <property type="project" value="TreeGrafter"/>
</dbReference>
<evidence type="ECO:0000256" key="6">
    <source>
        <dbReference type="SAM" id="MobiDB-lite"/>
    </source>
</evidence>
<evidence type="ECO:0000259" key="11">
    <source>
        <dbReference type="Pfam" id="PF17406"/>
    </source>
</evidence>
<evidence type="ECO:0000259" key="7">
    <source>
        <dbReference type="Pfam" id="PF03813"/>
    </source>
</evidence>
<dbReference type="Pfam" id="PF03813">
    <property type="entry name" value="Nrap"/>
    <property type="match status" value="1"/>
</dbReference>
<dbReference type="GO" id="GO:0006364">
    <property type="term" value="P:rRNA processing"/>
    <property type="evidence" value="ECO:0007669"/>
    <property type="project" value="UniProtKB-KW"/>
</dbReference>
<keyword evidence="5" id="KW-0690">Ribosome biogenesis</keyword>
<dbReference type="Pfam" id="PF17404">
    <property type="entry name" value="Nrap_D3"/>
    <property type="match status" value="1"/>
</dbReference>
<dbReference type="InterPro" id="IPR035367">
    <property type="entry name" value="Nrap_D2"/>
</dbReference>
<dbReference type="eggNOG" id="KOG2054">
    <property type="taxonomic scope" value="Eukaryota"/>
</dbReference>
<comment type="subcellular location">
    <subcellularLocation>
        <location evidence="1 5">Nucleus</location>
        <location evidence="1 5">Nucleolus</location>
    </subcellularLocation>
</comment>
<feature type="domain" description="Nrap protein" evidence="11">
    <location>
        <begin position="830"/>
        <end position="986"/>
    </location>
</feature>
<feature type="domain" description="Nrap protein" evidence="12">
    <location>
        <begin position="988"/>
        <end position="1118"/>
    </location>
</feature>
<evidence type="ECO:0000256" key="5">
    <source>
        <dbReference type="RuleBase" id="RU364032"/>
    </source>
</evidence>
<dbReference type="PhylomeDB" id="S8AXB6"/>
<evidence type="ECO:0000256" key="2">
    <source>
        <dbReference type="ARBA" id="ARBA00006674"/>
    </source>
</evidence>
<organism evidence="13 14">
    <name type="scientific">Penicillium oxalicum (strain 114-2 / CGMCC 5302)</name>
    <name type="common">Penicillium decumbens</name>
    <dbReference type="NCBI Taxonomy" id="933388"/>
    <lineage>
        <taxon>Eukaryota</taxon>
        <taxon>Fungi</taxon>
        <taxon>Dikarya</taxon>
        <taxon>Ascomycota</taxon>
        <taxon>Pezizomycotina</taxon>
        <taxon>Eurotiomycetes</taxon>
        <taxon>Eurotiomycetidae</taxon>
        <taxon>Eurotiales</taxon>
        <taxon>Aspergillaceae</taxon>
        <taxon>Penicillium</taxon>
    </lineage>
</organism>
<feature type="domain" description="Nrap protein" evidence="7">
    <location>
        <begin position="184"/>
        <end position="326"/>
    </location>
</feature>
<dbReference type="GO" id="GO:0032545">
    <property type="term" value="C:CURI complex"/>
    <property type="evidence" value="ECO:0007669"/>
    <property type="project" value="TreeGrafter"/>
</dbReference>
<dbReference type="HOGENOM" id="CLU_003502_1_0_1"/>
<keyword evidence="5" id="KW-0698">rRNA processing</keyword>
<evidence type="ECO:0000256" key="4">
    <source>
        <dbReference type="ARBA" id="ARBA00023242"/>
    </source>
</evidence>
<feature type="compositionally biased region" description="Basic residues" evidence="6">
    <location>
        <begin position="1"/>
        <end position="11"/>
    </location>
</feature>
<dbReference type="GO" id="GO:0003723">
    <property type="term" value="F:RNA binding"/>
    <property type="evidence" value="ECO:0007669"/>
    <property type="project" value="UniProtKB-KW"/>
</dbReference>
<keyword evidence="5" id="KW-0687">Ribonucleoprotein</keyword>
<dbReference type="InterPro" id="IPR005554">
    <property type="entry name" value="NOL6/Upt22"/>
</dbReference>
<keyword evidence="3 5" id="KW-0694">RNA-binding</keyword>
<dbReference type="PANTHER" id="PTHR17972">
    <property type="entry name" value="NUCLEOLAR RNA-ASSOCIATED PROTEIN"/>
    <property type="match status" value="1"/>
</dbReference>
<accession>S8AXB6</accession>
<dbReference type="InterPro" id="IPR035371">
    <property type="entry name" value="Nrap_D6"/>
</dbReference>
<dbReference type="Pfam" id="PF17406">
    <property type="entry name" value="Nrap_D5"/>
    <property type="match status" value="1"/>
</dbReference>
<protein>
    <recommendedName>
        <fullName evidence="5">U3 small nucleolar RNA-associated protein 22</fullName>
    </recommendedName>
</protein>
<dbReference type="GO" id="GO:0032040">
    <property type="term" value="C:small-subunit processome"/>
    <property type="evidence" value="ECO:0007669"/>
    <property type="project" value="TreeGrafter"/>
</dbReference>
<dbReference type="InterPro" id="IPR035370">
    <property type="entry name" value="Nrap_D5"/>
</dbReference>
<evidence type="ECO:0000256" key="1">
    <source>
        <dbReference type="ARBA" id="ARBA00004604"/>
    </source>
</evidence>
<gene>
    <name evidence="13" type="ORF">PDE_01504</name>
</gene>
<dbReference type="InterPro" id="IPR035082">
    <property type="entry name" value="Nrap_D1"/>
</dbReference>